<accession>A0AB34IMV3</accession>
<gene>
    <name evidence="1" type="ORF">AB1Y20_011428</name>
</gene>
<name>A0AB34IMV3_PRYPA</name>
<evidence type="ECO:0000313" key="1">
    <source>
        <dbReference type="EMBL" id="KAL1503377.1"/>
    </source>
</evidence>
<keyword evidence="2" id="KW-1185">Reference proteome</keyword>
<sequence>MVLLRVAQGATQFLALIATNLSDCMQPITHAHSDRASLALACACHPYARMLPSDAPQARDDNRAGVPASAYERSSSAFGAIVPMNMHNGQRTYARMEQTKLSIKQIRTTDEMIHSFPRSRVSYGCAPSRFPTERFSTAPSSLFASLANASPKPRLNQNAPLARVRIICGRCSVFRALPHALFLALRAL</sequence>
<dbReference type="Proteomes" id="UP001515480">
    <property type="component" value="Unassembled WGS sequence"/>
</dbReference>
<organism evidence="1 2">
    <name type="scientific">Prymnesium parvum</name>
    <name type="common">Toxic golden alga</name>
    <dbReference type="NCBI Taxonomy" id="97485"/>
    <lineage>
        <taxon>Eukaryota</taxon>
        <taxon>Haptista</taxon>
        <taxon>Haptophyta</taxon>
        <taxon>Prymnesiophyceae</taxon>
        <taxon>Prymnesiales</taxon>
        <taxon>Prymnesiaceae</taxon>
        <taxon>Prymnesium</taxon>
    </lineage>
</organism>
<comment type="caution">
    <text evidence="1">The sequence shown here is derived from an EMBL/GenBank/DDBJ whole genome shotgun (WGS) entry which is preliminary data.</text>
</comment>
<evidence type="ECO:0000313" key="2">
    <source>
        <dbReference type="Proteomes" id="UP001515480"/>
    </source>
</evidence>
<proteinExistence type="predicted"/>
<reference evidence="1 2" key="1">
    <citation type="journal article" date="2024" name="Science">
        <title>Giant polyketide synthase enzymes in the biosynthesis of giant marine polyether toxins.</title>
        <authorList>
            <person name="Fallon T.R."/>
            <person name="Shende V.V."/>
            <person name="Wierzbicki I.H."/>
            <person name="Pendleton A.L."/>
            <person name="Watervoot N.F."/>
            <person name="Auber R.P."/>
            <person name="Gonzalez D.J."/>
            <person name="Wisecaver J.H."/>
            <person name="Moore B.S."/>
        </authorList>
    </citation>
    <scope>NUCLEOTIDE SEQUENCE [LARGE SCALE GENOMIC DNA]</scope>
    <source>
        <strain evidence="1 2">12B1</strain>
    </source>
</reference>
<dbReference type="EMBL" id="JBGBPQ010000022">
    <property type="protein sequence ID" value="KAL1503377.1"/>
    <property type="molecule type" value="Genomic_DNA"/>
</dbReference>
<dbReference type="AlphaFoldDB" id="A0AB34IMV3"/>
<protein>
    <submittedName>
        <fullName evidence="1">Uncharacterized protein</fullName>
    </submittedName>
</protein>